<reference evidence="1" key="1">
    <citation type="submission" date="2014-11" db="EMBL/GenBank/DDBJ databases">
        <authorList>
            <person name="Amaro Gonzalez C."/>
        </authorList>
    </citation>
    <scope>NUCLEOTIDE SEQUENCE</scope>
</reference>
<name>A0A0E9Q479_ANGAN</name>
<evidence type="ECO:0000313" key="1">
    <source>
        <dbReference type="EMBL" id="JAH11155.1"/>
    </source>
</evidence>
<accession>A0A0E9Q479</accession>
<dbReference type="AlphaFoldDB" id="A0A0E9Q479"/>
<sequence length="26" mass="2973">MVSRGLYDTSVIMIPGLFTNNGYHRM</sequence>
<reference evidence="1" key="2">
    <citation type="journal article" date="2015" name="Fish Shellfish Immunol.">
        <title>Early steps in the European eel (Anguilla anguilla)-Vibrio vulnificus interaction in the gills: Role of the RtxA13 toxin.</title>
        <authorList>
            <person name="Callol A."/>
            <person name="Pajuelo D."/>
            <person name="Ebbesson L."/>
            <person name="Teles M."/>
            <person name="MacKenzie S."/>
            <person name="Amaro C."/>
        </authorList>
    </citation>
    <scope>NUCLEOTIDE SEQUENCE</scope>
</reference>
<proteinExistence type="predicted"/>
<dbReference type="EMBL" id="GBXM01097422">
    <property type="protein sequence ID" value="JAH11155.1"/>
    <property type="molecule type" value="Transcribed_RNA"/>
</dbReference>
<protein>
    <submittedName>
        <fullName evidence="1">Uncharacterized protein</fullName>
    </submittedName>
</protein>
<organism evidence="1">
    <name type="scientific">Anguilla anguilla</name>
    <name type="common">European freshwater eel</name>
    <name type="synonym">Muraena anguilla</name>
    <dbReference type="NCBI Taxonomy" id="7936"/>
    <lineage>
        <taxon>Eukaryota</taxon>
        <taxon>Metazoa</taxon>
        <taxon>Chordata</taxon>
        <taxon>Craniata</taxon>
        <taxon>Vertebrata</taxon>
        <taxon>Euteleostomi</taxon>
        <taxon>Actinopterygii</taxon>
        <taxon>Neopterygii</taxon>
        <taxon>Teleostei</taxon>
        <taxon>Anguilliformes</taxon>
        <taxon>Anguillidae</taxon>
        <taxon>Anguilla</taxon>
    </lineage>
</organism>